<reference evidence="1 2" key="1">
    <citation type="journal article" date="2021" name="BMC Genomics">
        <title>Datura genome reveals duplications of psychoactive alkaloid biosynthetic genes and high mutation rate following tissue culture.</title>
        <authorList>
            <person name="Rajewski A."/>
            <person name="Carter-House D."/>
            <person name="Stajich J."/>
            <person name="Litt A."/>
        </authorList>
    </citation>
    <scope>NUCLEOTIDE SEQUENCE [LARGE SCALE GENOMIC DNA]</scope>
    <source>
        <strain evidence="1">AR-01</strain>
    </source>
</reference>
<name>A0ABS8SI68_DATST</name>
<comment type="caution">
    <text evidence="1">The sequence shown here is derived from an EMBL/GenBank/DDBJ whole genome shotgun (WGS) entry which is preliminary data.</text>
</comment>
<sequence length="55" mass="6073">LEDLPVEPTDMKDGPLVLTTARTIPPVCESSNFQAMTKAMSLTIIVHFFVRLVAQ</sequence>
<dbReference type="EMBL" id="JACEIK010000521">
    <property type="protein sequence ID" value="MCD7458447.1"/>
    <property type="molecule type" value="Genomic_DNA"/>
</dbReference>
<dbReference type="Proteomes" id="UP000823775">
    <property type="component" value="Unassembled WGS sequence"/>
</dbReference>
<accession>A0ABS8SI68</accession>
<organism evidence="1 2">
    <name type="scientific">Datura stramonium</name>
    <name type="common">Jimsonweed</name>
    <name type="synonym">Common thornapple</name>
    <dbReference type="NCBI Taxonomy" id="4076"/>
    <lineage>
        <taxon>Eukaryota</taxon>
        <taxon>Viridiplantae</taxon>
        <taxon>Streptophyta</taxon>
        <taxon>Embryophyta</taxon>
        <taxon>Tracheophyta</taxon>
        <taxon>Spermatophyta</taxon>
        <taxon>Magnoliopsida</taxon>
        <taxon>eudicotyledons</taxon>
        <taxon>Gunneridae</taxon>
        <taxon>Pentapetalae</taxon>
        <taxon>asterids</taxon>
        <taxon>lamiids</taxon>
        <taxon>Solanales</taxon>
        <taxon>Solanaceae</taxon>
        <taxon>Solanoideae</taxon>
        <taxon>Datureae</taxon>
        <taxon>Datura</taxon>
    </lineage>
</organism>
<feature type="non-terminal residue" evidence="1">
    <location>
        <position position="1"/>
    </location>
</feature>
<keyword evidence="2" id="KW-1185">Reference proteome</keyword>
<gene>
    <name evidence="1" type="ORF">HAX54_038285</name>
</gene>
<evidence type="ECO:0000313" key="1">
    <source>
        <dbReference type="EMBL" id="MCD7458447.1"/>
    </source>
</evidence>
<proteinExistence type="predicted"/>
<evidence type="ECO:0000313" key="2">
    <source>
        <dbReference type="Proteomes" id="UP000823775"/>
    </source>
</evidence>
<feature type="non-terminal residue" evidence="1">
    <location>
        <position position="55"/>
    </location>
</feature>
<protein>
    <submittedName>
        <fullName evidence="1">Uncharacterized protein</fullName>
    </submittedName>
</protein>